<evidence type="ECO:0000313" key="2">
    <source>
        <dbReference type="Proteomes" id="UP000887159"/>
    </source>
</evidence>
<dbReference type="Proteomes" id="UP000887159">
    <property type="component" value="Unassembled WGS sequence"/>
</dbReference>
<name>A0A8X6V0K1_TRICX</name>
<dbReference type="EMBL" id="BMAU01021094">
    <property type="protein sequence ID" value="GFX90348.1"/>
    <property type="molecule type" value="Genomic_DNA"/>
</dbReference>
<gene>
    <name evidence="1" type="ORF">TNCV_3849231</name>
</gene>
<proteinExistence type="predicted"/>
<sequence length="95" mass="11027">MVVICKEELPYGFRHAKTRGSWSRQVFVRKELMVEITNGTLEPRLRTMGVPSNKKLQEARERPAQKVEERIVDMKISSCRPRKSPTWTPIQATDS</sequence>
<accession>A0A8X6V0K1</accession>
<reference evidence="1" key="1">
    <citation type="submission" date="2020-08" db="EMBL/GenBank/DDBJ databases">
        <title>Multicomponent nature underlies the extraordinary mechanical properties of spider dragline silk.</title>
        <authorList>
            <person name="Kono N."/>
            <person name="Nakamura H."/>
            <person name="Mori M."/>
            <person name="Yoshida Y."/>
            <person name="Ohtoshi R."/>
            <person name="Malay A.D."/>
            <person name="Moran D.A.P."/>
            <person name="Tomita M."/>
            <person name="Numata K."/>
            <person name="Arakawa K."/>
        </authorList>
    </citation>
    <scope>NUCLEOTIDE SEQUENCE</scope>
</reference>
<keyword evidence="2" id="KW-1185">Reference proteome</keyword>
<evidence type="ECO:0000313" key="1">
    <source>
        <dbReference type="EMBL" id="GFX90348.1"/>
    </source>
</evidence>
<dbReference type="AlphaFoldDB" id="A0A8X6V0K1"/>
<comment type="caution">
    <text evidence="1">The sequence shown here is derived from an EMBL/GenBank/DDBJ whole genome shotgun (WGS) entry which is preliminary data.</text>
</comment>
<protein>
    <submittedName>
        <fullName evidence="1">Uncharacterized protein</fullName>
    </submittedName>
</protein>
<organism evidence="1 2">
    <name type="scientific">Trichonephila clavipes</name>
    <name type="common">Golden silk orbweaver</name>
    <name type="synonym">Nephila clavipes</name>
    <dbReference type="NCBI Taxonomy" id="2585209"/>
    <lineage>
        <taxon>Eukaryota</taxon>
        <taxon>Metazoa</taxon>
        <taxon>Ecdysozoa</taxon>
        <taxon>Arthropoda</taxon>
        <taxon>Chelicerata</taxon>
        <taxon>Arachnida</taxon>
        <taxon>Araneae</taxon>
        <taxon>Araneomorphae</taxon>
        <taxon>Entelegynae</taxon>
        <taxon>Araneoidea</taxon>
        <taxon>Nephilidae</taxon>
        <taxon>Trichonephila</taxon>
    </lineage>
</organism>